<reference evidence="2 3" key="1">
    <citation type="journal article" date="2004" name="Nature">
        <title>Genome evolution in yeasts.</title>
        <authorList>
            <consortium name="Genolevures"/>
            <person name="Dujon B."/>
            <person name="Sherman D."/>
            <person name="Fischer G."/>
            <person name="Durrens P."/>
            <person name="Casaregola S."/>
            <person name="Lafontaine I."/>
            <person name="de Montigny J."/>
            <person name="Marck C."/>
            <person name="Neuveglise C."/>
            <person name="Talla E."/>
            <person name="Goffard N."/>
            <person name="Frangeul L."/>
            <person name="Aigle M."/>
            <person name="Anthouard V."/>
            <person name="Babour A."/>
            <person name="Barbe V."/>
            <person name="Barnay S."/>
            <person name="Blanchin S."/>
            <person name="Beckerich J.M."/>
            <person name="Beyne E."/>
            <person name="Bleykasten C."/>
            <person name="Boisrame A."/>
            <person name="Boyer J."/>
            <person name="Cattolico L."/>
            <person name="Confanioleri F."/>
            <person name="de Daruvar A."/>
            <person name="Despons L."/>
            <person name="Fabre E."/>
            <person name="Fairhead C."/>
            <person name="Ferry-Dumazet H."/>
            <person name="Groppi A."/>
            <person name="Hantraye F."/>
            <person name="Hennequin C."/>
            <person name="Jauniaux N."/>
            <person name="Joyet P."/>
            <person name="Kachouri R."/>
            <person name="Kerrest A."/>
            <person name="Koszul R."/>
            <person name="Lemaire M."/>
            <person name="Lesur I."/>
            <person name="Ma L."/>
            <person name="Muller H."/>
            <person name="Nicaud J.M."/>
            <person name="Nikolski M."/>
            <person name="Oztas S."/>
            <person name="Ozier-Kalogeropoulos O."/>
            <person name="Pellenz S."/>
            <person name="Potier S."/>
            <person name="Richard G.F."/>
            <person name="Straub M.L."/>
            <person name="Suleau A."/>
            <person name="Swennene D."/>
            <person name="Tekaia F."/>
            <person name="Wesolowski-Louvel M."/>
            <person name="Westhof E."/>
            <person name="Wirth B."/>
            <person name="Zeniou-Meyer M."/>
            <person name="Zivanovic I."/>
            <person name="Bolotin-Fukuhara M."/>
            <person name="Thierry A."/>
            <person name="Bouchier C."/>
            <person name="Caudron B."/>
            <person name="Scarpelli C."/>
            <person name="Gaillardin C."/>
            <person name="Weissenbach J."/>
            <person name="Wincker P."/>
            <person name="Souciet J.L."/>
        </authorList>
    </citation>
    <scope>NUCLEOTIDE SEQUENCE [LARGE SCALE GENOMIC DNA]</scope>
    <source>
        <strain evidence="3">ATCC 36239 / CBS 767 / BCRC 21394 / JCM 1990 / NBRC 0083 / IGC 2968</strain>
    </source>
</reference>
<dbReference type="EMBL" id="CR382136">
    <property type="protein sequence ID" value="CAR65655.1"/>
    <property type="molecule type" value="Genomic_DNA"/>
</dbReference>
<feature type="region of interest" description="Disordered" evidence="1">
    <location>
        <begin position="92"/>
        <end position="117"/>
    </location>
</feature>
<feature type="compositionally biased region" description="Basic and acidic residues" evidence="1">
    <location>
        <begin position="102"/>
        <end position="111"/>
    </location>
</feature>
<dbReference type="Proteomes" id="UP000000599">
    <property type="component" value="Chromosome D"/>
</dbReference>
<accession>B5RTH0</accession>
<keyword evidence="3" id="KW-1185">Reference proteome</keyword>
<feature type="compositionally biased region" description="Polar residues" evidence="1">
    <location>
        <begin position="92"/>
        <end position="101"/>
    </location>
</feature>
<dbReference type="OrthoDB" id="4026431at2759"/>
<dbReference type="eggNOG" id="ENOG502RQJF">
    <property type="taxonomic scope" value="Eukaryota"/>
</dbReference>
<dbReference type="RefSeq" id="XP_002770300.1">
    <property type="nucleotide sequence ID" value="XM_002770254.1"/>
</dbReference>
<organism evidence="2 3">
    <name type="scientific">Debaryomyces hansenii (strain ATCC 36239 / CBS 767 / BCRC 21394 / JCM 1990 / NBRC 0083 / IGC 2968)</name>
    <name type="common">Yeast</name>
    <name type="synonym">Torulaspora hansenii</name>
    <dbReference type="NCBI Taxonomy" id="284592"/>
    <lineage>
        <taxon>Eukaryota</taxon>
        <taxon>Fungi</taxon>
        <taxon>Dikarya</taxon>
        <taxon>Ascomycota</taxon>
        <taxon>Saccharomycotina</taxon>
        <taxon>Pichiomycetes</taxon>
        <taxon>Debaryomycetaceae</taxon>
        <taxon>Debaryomyces</taxon>
    </lineage>
</organism>
<evidence type="ECO:0000256" key="1">
    <source>
        <dbReference type="SAM" id="MobiDB-lite"/>
    </source>
</evidence>
<gene>
    <name evidence="2" type="ordered locus">DEHA2D11352g</name>
</gene>
<dbReference type="HOGENOM" id="CLU_1517807_0_0_1"/>
<evidence type="ECO:0000313" key="2">
    <source>
        <dbReference type="EMBL" id="CAR65655.1"/>
    </source>
</evidence>
<protein>
    <submittedName>
        <fullName evidence="2">DEHA2D11352p</fullName>
    </submittedName>
</protein>
<proteinExistence type="predicted"/>
<dbReference type="KEGG" id="dha:DEHA2D11352g"/>
<sequence>MSLMIGKNISASSSTAQLLNNMEFQDYLLYESSSGIDMKETRENTKNDCIGIETKNLVQNIEDIPIPQRSPRRPVRKNMNLNGKQNIFASPCSMSDSSSFEYRNDDSEKSSNESIFSNDGVVGNYNDQSIVDEFGLDLEGIDDLDMFLNEIDIDENGQSNIIFQVDEVINIVAIHSK</sequence>
<name>B5RTH0_DEBHA</name>
<dbReference type="GeneID" id="8998514"/>
<dbReference type="InParanoid" id="B5RTH0"/>
<dbReference type="AlphaFoldDB" id="B5RTH0"/>
<evidence type="ECO:0000313" key="3">
    <source>
        <dbReference type="Proteomes" id="UP000000599"/>
    </source>
</evidence>
<dbReference type="VEuPathDB" id="FungiDB:DEHA2D11352g"/>